<gene>
    <name evidence="2" type="ordered locus">MCJ_006170</name>
</gene>
<evidence type="ECO:0000256" key="1">
    <source>
        <dbReference type="SAM" id="Phobius"/>
    </source>
</evidence>
<protein>
    <recommendedName>
        <fullName evidence="4">DUF4231 domain-containing protein</fullName>
    </recommendedName>
</protein>
<proteinExistence type="predicted"/>
<keyword evidence="1" id="KW-0472">Membrane</keyword>
<feature type="transmembrane region" description="Helical" evidence="1">
    <location>
        <begin position="26"/>
        <end position="50"/>
    </location>
</feature>
<dbReference type="HOGENOM" id="CLU_1873115_0_0_14"/>
<dbReference type="eggNOG" id="ENOG5030MVA">
    <property type="taxonomic scope" value="Bacteria"/>
</dbReference>
<dbReference type="EMBL" id="FM864216">
    <property type="protein sequence ID" value="CAT05312.1"/>
    <property type="molecule type" value="Genomic_DNA"/>
</dbReference>
<evidence type="ECO:0008006" key="4">
    <source>
        <dbReference type="Google" id="ProtNLM"/>
    </source>
</evidence>
<dbReference type="AlphaFoldDB" id="C5J749"/>
<sequence>MTKEELKLKIESEVSILARKAQISRAIFLIFSIALILMSTFNGLLSAYAITKNPNVEAVKLFVGIAIINALVTFVTSLSTTFLFENIYKKNTSKIEYYEERKKQLLSDEIIDIDKIAIEITNVSIE</sequence>
<evidence type="ECO:0000313" key="2">
    <source>
        <dbReference type="EMBL" id="CAT05312.1"/>
    </source>
</evidence>
<evidence type="ECO:0000313" key="3">
    <source>
        <dbReference type="Proteomes" id="UP000001491"/>
    </source>
</evidence>
<keyword evidence="1" id="KW-1133">Transmembrane helix</keyword>
<organism evidence="2 3">
    <name type="scientific">Mesomycoplasma conjunctivae (strain ATCC 25834 / NCTC 10147 / HRC/581)</name>
    <name type="common">Mycoplasma conjunctivae</name>
    <dbReference type="NCBI Taxonomy" id="572263"/>
    <lineage>
        <taxon>Bacteria</taxon>
        <taxon>Bacillati</taxon>
        <taxon>Mycoplasmatota</taxon>
        <taxon>Mycoplasmoidales</taxon>
        <taxon>Metamycoplasmataceae</taxon>
        <taxon>Mesomycoplasma</taxon>
    </lineage>
</organism>
<reference evidence="3" key="1">
    <citation type="journal article" date="2009" name="BMC Bioinformatics">
        <title>The Mycoplasma conjunctivae genome sequencing, annotation and analysis.</title>
        <authorList>
            <person name="Calderon-Copete S.P."/>
            <person name="Wigger G."/>
            <person name="Wunderlin C."/>
            <person name="Schmidheini T."/>
            <person name="Frey J."/>
            <person name="Quail M.A."/>
            <person name="Falquet L."/>
        </authorList>
    </citation>
    <scope>NUCLEOTIDE SEQUENCE [LARGE SCALE GENOMIC DNA]</scope>
    <source>
        <strain evidence="3">ATCC 25834 / NCTC 10147 / HRC/581</strain>
    </source>
</reference>
<name>C5J749_MESCH</name>
<feature type="transmembrane region" description="Helical" evidence="1">
    <location>
        <begin position="62"/>
        <end position="84"/>
    </location>
</feature>
<dbReference type="Proteomes" id="UP000001491">
    <property type="component" value="Chromosome"/>
</dbReference>
<keyword evidence="3" id="KW-1185">Reference proteome</keyword>
<keyword evidence="1" id="KW-0812">Transmembrane</keyword>
<dbReference type="KEGG" id="mco:MCJ_006170"/>
<accession>C5J749</accession>